<feature type="region of interest" description="Disordered" evidence="1">
    <location>
        <begin position="1"/>
        <end position="163"/>
    </location>
</feature>
<proteinExistence type="predicted"/>
<dbReference type="AlphaFoldDB" id="A0A6J4SZJ8"/>
<evidence type="ECO:0000313" key="2">
    <source>
        <dbReference type="EMBL" id="CAA9509241.1"/>
    </source>
</evidence>
<feature type="compositionally biased region" description="Basic residues" evidence="1">
    <location>
        <begin position="154"/>
        <end position="163"/>
    </location>
</feature>
<feature type="compositionally biased region" description="Basic and acidic residues" evidence="1">
    <location>
        <begin position="34"/>
        <end position="44"/>
    </location>
</feature>
<feature type="compositionally biased region" description="Basic residues" evidence="1">
    <location>
        <begin position="84"/>
        <end position="106"/>
    </location>
</feature>
<feature type="compositionally biased region" description="Low complexity" evidence="1">
    <location>
        <begin position="71"/>
        <end position="83"/>
    </location>
</feature>
<accession>A0A6J4SZJ8</accession>
<gene>
    <name evidence="2" type="ORF">AVDCRST_MAG13-2712</name>
</gene>
<sequence length="163" mass="17266">DPRRPPAGPARRLPRPHARVGARRRPGAGVPRRGPAERGPRRPDLPGGALPAGRLLPLGQRLVQRPPPAGLLPALPAARSAARGPRRRGARRGRRGLGVRAAHRGPLRPGRGPGRVPLVRPRDGRAARGGPADLRARRRPGRRGGVGGLLAPPAHRRGPRPAR</sequence>
<dbReference type="EMBL" id="CADCVO010000432">
    <property type="protein sequence ID" value="CAA9509241.1"/>
    <property type="molecule type" value="Genomic_DNA"/>
</dbReference>
<protein>
    <submittedName>
        <fullName evidence="2">Uncharacterized protein</fullName>
    </submittedName>
</protein>
<feature type="non-terminal residue" evidence="2">
    <location>
        <position position="1"/>
    </location>
</feature>
<reference evidence="2" key="1">
    <citation type="submission" date="2020-02" db="EMBL/GenBank/DDBJ databases">
        <authorList>
            <person name="Meier V. D."/>
        </authorList>
    </citation>
    <scope>NUCLEOTIDE SEQUENCE</scope>
    <source>
        <strain evidence="2">AVDCRST_MAG13</strain>
    </source>
</reference>
<feature type="non-terminal residue" evidence="2">
    <location>
        <position position="163"/>
    </location>
</feature>
<name>A0A6J4SZJ8_9ACTN</name>
<feature type="compositionally biased region" description="Basic residues" evidence="1">
    <location>
        <begin position="12"/>
        <end position="26"/>
    </location>
</feature>
<organism evidence="2">
    <name type="scientific">uncultured Solirubrobacteraceae bacterium</name>
    <dbReference type="NCBI Taxonomy" id="1162706"/>
    <lineage>
        <taxon>Bacteria</taxon>
        <taxon>Bacillati</taxon>
        <taxon>Actinomycetota</taxon>
        <taxon>Thermoleophilia</taxon>
        <taxon>Solirubrobacterales</taxon>
        <taxon>Solirubrobacteraceae</taxon>
        <taxon>environmental samples</taxon>
    </lineage>
</organism>
<feature type="compositionally biased region" description="Low complexity" evidence="1">
    <location>
        <begin position="45"/>
        <end position="62"/>
    </location>
</feature>
<evidence type="ECO:0000256" key="1">
    <source>
        <dbReference type="SAM" id="MobiDB-lite"/>
    </source>
</evidence>
<feature type="compositionally biased region" description="Low complexity" evidence="1">
    <location>
        <begin position="107"/>
        <end position="119"/>
    </location>
</feature>